<dbReference type="InterPro" id="IPR025691">
    <property type="entry name" value="GspL_pp_dom"/>
</dbReference>
<dbReference type="RefSeq" id="WP_345424955.1">
    <property type="nucleotide sequence ID" value="NZ_AP031496.1"/>
</dbReference>
<reference evidence="14" key="1">
    <citation type="journal article" date="2019" name="Int. J. Syst. Evol. Microbiol.">
        <title>The Global Catalogue of Microorganisms (GCM) 10K type strain sequencing project: providing services to taxonomists for standard genome sequencing and annotation.</title>
        <authorList>
            <consortium name="The Broad Institute Genomics Platform"/>
            <consortium name="The Broad Institute Genome Sequencing Center for Infectious Disease"/>
            <person name="Wu L."/>
            <person name="Ma J."/>
        </authorList>
    </citation>
    <scope>NUCLEOTIDE SEQUENCE [LARGE SCALE GENOMIC DNA]</scope>
    <source>
        <strain evidence="14">JCM 19134</strain>
    </source>
</reference>
<dbReference type="EMBL" id="BAABLX010000028">
    <property type="protein sequence ID" value="GAA4950466.1"/>
    <property type="molecule type" value="Genomic_DNA"/>
</dbReference>
<dbReference type="NCBIfam" id="TIGR01709">
    <property type="entry name" value="typeII_sec_gspL"/>
    <property type="match status" value="1"/>
</dbReference>
<evidence type="ECO:0000313" key="13">
    <source>
        <dbReference type="EMBL" id="GAA4950466.1"/>
    </source>
</evidence>
<evidence type="ECO:0000256" key="2">
    <source>
        <dbReference type="ARBA" id="ARBA00005318"/>
    </source>
</evidence>
<sequence>MNRLVVIYDSHIPGQNPSEPGLTWRLMEDGNWMGQAEAGTLESLKEAQEASHAEVWLAVASDEIVMQQAHFDASQRRHLAKLMPYELEELIIGNVDDFHFAYGSLHADKVAVAYTPMDWLSALLEQFDLADIEVAVCTPLPLLLPWAEGTWSLRWLGGEAPVEVRYAHDLAFTVPLAILADSLLSLVGSSEEDDIPDQIKLLGQNFEDLQTLQEQLPERLQERATSAQWDQWLSLSLDLLPALNLRQQELSRTLPIARWWQTWKPAAIVAGVALGIYLVSNWVTLAQLKGEQREYLAASEQAYRSVVPQGSLVEPERQLASQLSRYKSSSSDDSDGAVALLATVGPVLNINKDLTIRNLHYVDGDMRLNIESPDFQQIDQLRSTLENQRLQAELLGTSSVDDGVQARLRIRSAP</sequence>
<organism evidence="13 14">
    <name type="scientific">Halioxenophilus aromaticivorans</name>
    <dbReference type="NCBI Taxonomy" id="1306992"/>
    <lineage>
        <taxon>Bacteria</taxon>
        <taxon>Pseudomonadati</taxon>
        <taxon>Pseudomonadota</taxon>
        <taxon>Gammaproteobacteria</taxon>
        <taxon>Alteromonadales</taxon>
        <taxon>Alteromonadaceae</taxon>
        <taxon>Halioxenophilus</taxon>
    </lineage>
</organism>
<dbReference type="SUPFAM" id="SSF53067">
    <property type="entry name" value="Actin-like ATPase domain"/>
    <property type="match status" value="1"/>
</dbReference>
<keyword evidence="14" id="KW-1185">Reference proteome</keyword>
<keyword evidence="3 10" id="KW-0813">Transport</keyword>
<dbReference type="CDD" id="cd24017">
    <property type="entry name" value="ASKHA_T2SSL_N"/>
    <property type="match status" value="1"/>
</dbReference>
<evidence type="ECO:0000256" key="4">
    <source>
        <dbReference type="ARBA" id="ARBA00022475"/>
    </source>
</evidence>
<keyword evidence="5" id="KW-0997">Cell inner membrane</keyword>
<evidence type="ECO:0000313" key="14">
    <source>
        <dbReference type="Proteomes" id="UP001409585"/>
    </source>
</evidence>
<dbReference type="Pfam" id="PF12693">
    <property type="entry name" value="GspL_C"/>
    <property type="match status" value="1"/>
</dbReference>
<evidence type="ECO:0000256" key="10">
    <source>
        <dbReference type="PIRNR" id="PIRNR015761"/>
    </source>
</evidence>
<gene>
    <name evidence="13" type="ORF">GCM10025791_33480</name>
</gene>
<dbReference type="Gene3D" id="3.30.420.380">
    <property type="match status" value="1"/>
</dbReference>
<keyword evidence="7 10" id="KW-0653">Protein transport</keyword>
<dbReference type="InterPro" id="IPR024230">
    <property type="entry name" value="GspL_cyto_dom"/>
</dbReference>
<evidence type="ECO:0000256" key="5">
    <source>
        <dbReference type="ARBA" id="ARBA00022519"/>
    </source>
</evidence>
<keyword evidence="8" id="KW-1133">Transmembrane helix</keyword>
<keyword evidence="6" id="KW-0812">Transmembrane</keyword>
<dbReference type="InterPro" id="IPR043129">
    <property type="entry name" value="ATPase_NBD"/>
</dbReference>
<keyword evidence="9" id="KW-0472">Membrane</keyword>
<comment type="subcellular location">
    <subcellularLocation>
        <location evidence="1">Cell inner membrane</location>
        <topology evidence="1">Single-pass membrane protein</topology>
    </subcellularLocation>
</comment>
<evidence type="ECO:0000256" key="1">
    <source>
        <dbReference type="ARBA" id="ARBA00004377"/>
    </source>
</evidence>
<proteinExistence type="inferred from homology"/>
<comment type="similarity">
    <text evidence="2 10">Belongs to the GSP L family.</text>
</comment>
<feature type="domain" description="GspL cytoplasmic actin-ATPase-like" evidence="11">
    <location>
        <begin position="38"/>
        <end position="157"/>
    </location>
</feature>
<evidence type="ECO:0000256" key="6">
    <source>
        <dbReference type="ARBA" id="ARBA00022692"/>
    </source>
</evidence>
<evidence type="ECO:0000259" key="12">
    <source>
        <dbReference type="Pfam" id="PF12693"/>
    </source>
</evidence>
<dbReference type="InterPro" id="IPR007812">
    <property type="entry name" value="T2SS_protein-GspL"/>
</dbReference>
<dbReference type="AlphaFoldDB" id="A0AAV3U5X0"/>
<comment type="function">
    <text evidence="10">Inner membrane component of the type II secretion system required for the energy-dependent secretion of extracellular factors such as proteases and toxins from the periplasm.</text>
</comment>
<protein>
    <recommendedName>
        <fullName evidence="10">Type II secretion system protein L</fullName>
        <shortName evidence="10">T2SS protein L</shortName>
    </recommendedName>
</protein>
<feature type="domain" description="GspL periplasmic" evidence="12">
    <location>
        <begin position="259"/>
        <end position="412"/>
    </location>
</feature>
<evidence type="ECO:0000256" key="3">
    <source>
        <dbReference type="ARBA" id="ARBA00022448"/>
    </source>
</evidence>
<dbReference type="GO" id="GO:0009276">
    <property type="term" value="C:Gram-negative-bacterium-type cell wall"/>
    <property type="evidence" value="ECO:0007669"/>
    <property type="project" value="InterPro"/>
</dbReference>
<dbReference type="Proteomes" id="UP001409585">
    <property type="component" value="Unassembled WGS sequence"/>
</dbReference>
<dbReference type="GO" id="GO:0005886">
    <property type="term" value="C:plasma membrane"/>
    <property type="evidence" value="ECO:0007669"/>
    <property type="project" value="UniProtKB-SubCell"/>
</dbReference>
<dbReference type="Gene3D" id="3.30.1360.100">
    <property type="entry name" value="General secretion pathway protein M, EpsM"/>
    <property type="match status" value="1"/>
</dbReference>
<accession>A0AAV3U5X0</accession>
<evidence type="ECO:0000256" key="9">
    <source>
        <dbReference type="ARBA" id="ARBA00023136"/>
    </source>
</evidence>
<name>A0AAV3U5X0_9ALTE</name>
<evidence type="ECO:0000256" key="7">
    <source>
        <dbReference type="ARBA" id="ARBA00022927"/>
    </source>
</evidence>
<evidence type="ECO:0000259" key="11">
    <source>
        <dbReference type="Pfam" id="PF05134"/>
    </source>
</evidence>
<dbReference type="Pfam" id="PF05134">
    <property type="entry name" value="T2SSL"/>
    <property type="match status" value="1"/>
</dbReference>
<keyword evidence="4" id="KW-1003">Cell membrane</keyword>
<evidence type="ECO:0000256" key="8">
    <source>
        <dbReference type="ARBA" id="ARBA00022989"/>
    </source>
</evidence>
<comment type="caution">
    <text evidence="13">The sequence shown here is derived from an EMBL/GenBank/DDBJ whole genome shotgun (WGS) entry which is preliminary data.</text>
</comment>
<dbReference type="GO" id="GO:0015628">
    <property type="term" value="P:protein secretion by the type II secretion system"/>
    <property type="evidence" value="ECO:0007669"/>
    <property type="project" value="InterPro"/>
</dbReference>
<dbReference type="PIRSF" id="PIRSF015761">
    <property type="entry name" value="Protein_L"/>
    <property type="match status" value="1"/>
</dbReference>
<dbReference type="GO" id="GO:0015627">
    <property type="term" value="C:type II protein secretion system complex"/>
    <property type="evidence" value="ECO:0007669"/>
    <property type="project" value="InterPro"/>
</dbReference>